<dbReference type="OrthoDB" id="1523346at2"/>
<dbReference type="AlphaFoldDB" id="A0A1T5MFN0"/>
<dbReference type="SUPFAM" id="SSF50998">
    <property type="entry name" value="Quinoprotein alcohol dehydrogenase-like"/>
    <property type="match status" value="1"/>
</dbReference>
<feature type="signal peptide" evidence="1">
    <location>
        <begin position="1"/>
        <end position="16"/>
    </location>
</feature>
<dbReference type="RefSeq" id="WP_143785950.1">
    <property type="nucleotide sequence ID" value="NZ_FUZU01000004.1"/>
</dbReference>
<reference evidence="2 3" key="1">
    <citation type="submission" date="2017-02" db="EMBL/GenBank/DDBJ databases">
        <authorList>
            <person name="Peterson S.W."/>
        </authorList>
    </citation>
    <scope>NUCLEOTIDE SEQUENCE [LARGE SCALE GENOMIC DNA]</scope>
    <source>
        <strain evidence="2 3">DSM 25262</strain>
    </source>
</reference>
<organism evidence="2 3">
    <name type="scientific">Ohtaekwangia koreensis</name>
    <dbReference type="NCBI Taxonomy" id="688867"/>
    <lineage>
        <taxon>Bacteria</taxon>
        <taxon>Pseudomonadati</taxon>
        <taxon>Bacteroidota</taxon>
        <taxon>Cytophagia</taxon>
        <taxon>Cytophagales</taxon>
        <taxon>Fulvivirgaceae</taxon>
        <taxon>Ohtaekwangia</taxon>
    </lineage>
</organism>
<dbReference type="STRING" id="688867.SAMN05660236_5318"/>
<dbReference type="EMBL" id="FUZU01000004">
    <property type="protein sequence ID" value="SKC87040.1"/>
    <property type="molecule type" value="Genomic_DNA"/>
</dbReference>
<feature type="chain" id="PRO_5012211231" description="Delta-60 repeat domain-containing protein" evidence="1">
    <location>
        <begin position="17"/>
        <end position="434"/>
    </location>
</feature>
<evidence type="ECO:0000256" key="1">
    <source>
        <dbReference type="SAM" id="SignalP"/>
    </source>
</evidence>
<dbReference type="PANTHER" id="PTHR42754">
    <property type="entry name" value="ENDOGLUCANASE"/>
    <property type="match status" value="1"/>
</dbReference>
<sequence length="434" mass="47042">MSLRICLLGLLMCCWACNNIEDAKPENRNTFIRFYEAAHNVYGITAEEVDGGFVILGNELLANGNQNSLFIRTNEYGEKIADDVVLPDGYAKGLKVASDGYYIIGDSIKSNLESSDISVYDLVVYSARLFKLDLTGTIVKKVVLADKKNSSNITDIHGGSVTLGAQNEVIVLGSFKNAGLSTTERPYLAALDPSSLDTIWSKTYDVLDRDYVNSKSLHIAPSGKIIWATALLKENQNFSRSYLGIPYIQENSTFENFSQYGEQTDQQLYANDIQPSESVAFGYGVIGTYASPTGANGNMFFIRVNQQGNIIEGSERYFDGERFLTDNTSVNAEVSSSDDTGDALTSTRDGGFILAGTVLTTPSLGKGGKDILLVKIDSQGNVQWTKILGGSGNETVNSIRETSDGGLLICGSNDLSGLSSIFIMKTDMNGELKD</sequence>
<keyword evidence="3" id="KW-1185">Reference proteome</keyword>
<accession>A0A1T5MFN0</accession>
<gene>
    <name evidence="2" type="ORF">SAMN05660236_5318</name>
</gene>
<name>A0A1T5MFN0_9BACT</name>
<protein>
    <recommendedName>
        <fullName evidence="4">Delta-60 repeat domain-containing protein</fullName>
    </recommendedName>
</protein>
<dbReference type="InterPro" id="IPR011047">
    <property type="entry name" value="Quinoprotein_ADH-like_sf"/>
</dbReference>
<evidence type="ECO:0000313" key="3">
    <source>
        <dbReference type="Proteomes" id="UP000190961"/>
    </source>
</evidence>
<dbReference type="Proteomes" id="UP000190961">
    <property type="component" value="Unassembled WGS sequence"/>
</dbReference>
<evidence type="ECO:0000313" key="2">
    <source>
        <dbReference type="EMBL" id="SKC87040.1"/>
    </source>
</evidence>
<proteinExistence type="predicted"/>
<keyword evidence="1" id="KW-0732">Signal</keyword>
<evidence type="ECO:0008006" key="4">
    <source>
        <dbReference type="Google" id="ProtNLM"/>
    </source>
</evidence>
<dbReference type="PANTHER" id="PTHR42754:SF1">
    <property type="entry name" value="LIPOPROTEIN"/>
    <property type="match status" value="1"/>
</dbReference>